<comment type="cofactor">
    <cofactor evidence="1 5">
        <name>Mg(2+)</name>
        <dbReference type="ChEBI" id="CHEBI:18420"/>
    </cofactor>
</comment>
<reference evidence="6 9" key="1">
    <citation type="submission" date="2014-02" db="EMBL/GenBank/DDBJ databases">
        <authorList>
            <person name="Manrique M."/>
        </authorList>
    </citation>
    <scope>NUCLEOTIDE SEQUENCE [LARGE SCALE GENOMIC DNA]</scope>
    <source>
        <strain evidence="6 9">LMG17956</strain>
    </source>
</reference>
<gene>
    <name evidence="6" type="ORF">BN963_SGAL_02024</name>
    <name evidence="7" type="ORF">SAMN04487839_101235</name>
    <name evidence="8" type="ORF">SAMN04487840_11386</name>
</gene>
<keyword evidence="2 5" id="KW-0479">Metal-binding</keyword>
<dbReference type="SUPFAM" id="SSF56655">
    <property type="entry name" value="Carbohydrate phosphatase"/>
    <property type="match status" value="1"/>
</dbReference>
<dbReference type="Proteomes" id="UP000182712">
    <property type="component" value="Unassembled WGS sequence"/>
</dbReference>
<evidence type="ECO:0000256" key="4">
    <source>
        <dbReference type="ARBA" id="ARBA00022842"/>
    </source>
</evidence>
<dbReference type="GO" id="GO:0007165">
    <property type="term" value="P:signal transduction"/>
    <property type="evidence" value="ECO:0007669"/>
    <property type="project" value="TreeGrafter"/>
</dbReference>
<dbReference type="Proteomes" id="UP000182764">
    <property type="component" value="Unassembled WGS sequence"/>
</dbReference>
<proteinExistence type="predicted"/>
<feature type="binding site" evidence="5">
    <location>
        <position position="66"/>
    </location>
    <ligand>
        <name>Mg(2+)</name>
        <dbReference type="ChEBI" id="CHEBI:18420"/>
        <label>1</label>
        <note>catalytic</note>
    </ligand>
</feature>
<dbReference type="Proteomes" id="UP000027584">
    <property type="component" value="Unassembled WGS sequence"/>
</dbReference>
<dbReference type="Gene3D" id="3.40.190.80">
    <property type="match status" value="1"/>
</dbReference>
<dbReference type="EMBL" id="FOGM01000013">
    <property type="protein sequence ID" value="SES00294.1"/>
    <property type="molecule type" value="Genomic_DNA"/>
</dbReference>
<dbReference type="RefSeq" id="WP_039695224.1">
    <property type="nucleotide sequence ID" value="NZ_FNFJ01000001.1"/>
</dbReference>
<dbReference type="Pfam" id="PF00459">
    <property type="entry name" value="Inositol_P"/>
    <property type="match status" value="1"/>
</dbReference>
<evidence type="ECO:0000256" key="1">
    <source>
        <dbReference type="ARBA" id="ARBA00001946"/>
    </source>
</evidence>
<protein>
    <submittedName>
        <fullName evidence="6">Inositol monophosphatase family protein</fullName>
    </submittedName>
    <submittedName>
        <fullName evidence="7">Myo-inositol-1(Or 4)-monophosphatase</fullName>
    </submittedName>
</protein>
<organism evidence="6 9">
    <name type="scientific">Streptococcus gallolyticus</name>
    <dbReference type="NCBI Taxonomy" id="315405"/>
    <lineage>
        <taxon>Bacteria</taxon>
        <taxon>Bacillati</taxon>
        <taxon>Bacillota</taxon>
        <taxon>Bacilli</taxon>
        <taxon>Lactobacillales</taxon>
        <taxon>Streptococcaceae</taxon>
        <taxon>Streptococcus</taxon>
    </lineage>
</organism>
<feature type="binding site" evidence="5">
    <location>
        <position position="85"/>
    </location>
    <ligand>
        <name>Mg(2+)</name>
        <dbReference type="ChEBI" id="CHEBI:18420"/>
        <label>1</label>
        <note>catalytic</note>
    </ligand>
</feature>
<dbReference type="PANTHER" id="PTHR20854:SF4">
    <property type="entry name" value="INOSITOL-1-MONOPHOSPHATASE-RELATED"/>
    <property type="match status" value="1"/>
</dbReference>
<evidence type="ECO:0000313" key="6">
    <source>
        <dbReference type="EMBL" id="CDO18817.1"/>
    </source>
</evidence>
<evidence type="ECO:0000313" key="10">
    <source>
        <dbReference type="Proteomes" id="UP000182712"/>
    </source>
</evidence>
<keyword evidence="4 5" id="KW-0460">Magnesium</keyword>
<dbReference type="Gene3D" id="3.30.540.10">
    <property type="entry name" value="Fructose-1,6-Bisphosphatase, subunit A, domain 1"/>
    <property type="match status" value="1"/>
</dbReference>
<evidence type="ECO:0000256" key="2">
    <source>
        <dbReference type="ARBA" id="ARBA00022723"/>
    </source>
</evidence>
<dbReference type="FunFam" id="3.30.540.10:FF:000003">
    <property type="entry name" value="Inositol-1-monophosphatase"/>
    <property type="match status" value="1"/>
</dbReference>
<evidence type="ECO:0000313" key="11">
    <source>
        <dbReference type="Proteomes" id="UP000182764"/>
    </source>
</evidence>
<dbReference type="CDD" id="cd01637">
    <property type="entry name" value="IMPase_like"/>
    <property type="match status" value="1"/>
</dbReference>
<dbReference type="PANTHER" id="PTHR20854">
    <property type="entry name" value="INOSITOL MONOPHOSPHATASE"/>
    <property type="match status" value="1"/>
</dbReference>
<name>A0A060RLB3_9STRE</name>
<dbReference type="EMBL" id="CCBC010000205">
    <property type="protein sequence ID" value="CDO18817.1"/>
    <property type="molecule type" value="Genomic_DNA"/>
</dbReference>
<evidence type="ECO:0000256" key="5">
    <source>
        <dbReference type="PIRSR" id="PIRSR600760-2"/>
    </source>
</evidence>
<sequence>MENKFTFAKALIHAAGDFIKDNMVQDLQIEEKTRFDDLVTNLDKATQELLITKIKQAYPNDNIMAEENNIHHPISDGNVWVLDPIDGTVNFVVQGANFAVMIAYYENGKGQFGLIYDVANDILYSGGGQFDVYANDKRLTSYQDVALKRTLIGCNASMFSCNYCGIRDLVDQTLGVRVYGGAGLSMAYVMTGQLLAYFSYIQPWDYAAAKIMGEKLGYVLLTLDGKEPDFATRQKVMFVPKQKLSTIQTYLD</sequence>
<dbReference type="GO" id="GO:0008934">
    <property type="term" value="F:inositol monophosphate 1-phosphatase activity"/>
    <property type="evidence" value="ECO:0007669"/>
    <property type="project" value="TreeGrafter"/>
</dbReference>
<dbReference type="GO" id="GO:0006020">
    <property type="term" value="P:inositol metabolic process"/>
    <property type="evidence" value="ECO:0007669"/>
    <property type="project" value="TreeGrafter"/>
</dbReference>
<evidence type="ECO:0000256" key="3">
    <source>
        <dbReference type="ARBA" id="ARBA00022801"/>
    </source>
</evidence>
<feature type="binding site" evidence="5">
    <location>
        <position position="83"/>
    </location>
    <ligand>
        <name>Mg(2+)</name>
        <dbReference type="ChEBI" id="CHEBI:18420"/>
        <label>1</label>
        <note>catalytic</note>
    </ligand>
</feature>
<feature type="binding site" evidence="5">
    <location>
        <position position="205"/>
    </location>
    <ligand>
        <name>Mg(2+)</name>
        <dbReference type="ChEBI" id="CHEBI:18420"/>
        <label>1</label>
        <note>catalytic</note>
    </ligand>
</feature>
<evidence type="ECO:0000313" key="9">
    <source>
        <dbReference type="Proteomes" id="UP000027584"/>
    </source>
</evidence>
<evidence type="ECO:0000313" key="8">
    <source>
        <dbReference type="EMBL" id="SES00294.1"/>
    </source>
</evidence>
<keyword evidence="3" id="KW-0378">Hydrolase</keyword>
<dbReference type="GO" id="GO:0046872">
    <property type="term" value="F:metal ion binding"/>
    <property type="evidence" value="ECO:0007669"/>
    <property type="project" value="UniProtKB-KW"/>
</dbReference>
<reference evidence="6 9" key="2">
    <citation type="submission" date="2014-05" db="EMBL/GenBank/DDBJ databases">
        <title>Genome sequence of Streptococcus gallolyticus.</title>
        <authorList>
            <person name="Del Campo R."/>
        </authorList>
    </citation>
    <scope>NUCLEOTIDE SEQUENCE [LARGE SCALE GENOMIC DNA]</scope>
    <source>
        <strain evidence="6 9">LMG17956</strain>
    </source>
</reference>
<feature type="binding site" evidence="5">
    <location>
        <position position="86"/>
    </location>
    <ligand>
        <name>Mg(2+)</name>
        <dbReference type="ChEBI" id="CHEBI:18420"/>
        <label>1</label>
        <note>catalytic</note>
    </ligand>
</feature>
<accession>A0A060RLB3</accession>
<dbReference type="InterPro" id="IPR000760">
    <property type="entry name" value="Inositol_monophosphatase-like"/>
</dbReference>
<dbReference type="AlphaFoldDB" id="A0A060RLB3"/>
<dbReference type="PRINTS" id="PR00377">
    <property type="entry name" value="IMPHPHTASES"/>
</dbReference>
<reference evidence="10 11" key="3">
    <citation type="submission" date="2016-10" db="EMBL/GenBank/DDBJ databases">
        <authorList>
            <person name="de Groot N.N."/>
        </authorList>
    </citation>
    <scope>NUCLEOTIDE SEQUENCE [LARGE SCALE GENOMIC DNA]</scope>
    <source>
        <strain evidence="7 11">VTM1R29</strain>
        <strain evidence="8 10">VTM2R47</strain>
    </source>
</reference>
<dbReference type="EMBL" id="FOBM01000001">
    <property type="protein sequence ID" value="SEL92063.1"/>
    <property type="molecule type" value="Genomic_DNA"/>
</dbReference>
<evidence type="ECO:0000313" key="7">
    <source>
        <dbReference type="EMBL" id="SEL92063.1"/>
    </source>
</evidence>